<feature type="transmembrane region" description="Helical" evidence="1">
    <location>
        <begin position="31"/>
        <end position="48"/>
    </location>
</feature>
<dbReference type="RefSeq" id="WP_060673584.1">
    <property type="nucleotide sequence ID" value="NZ_LIXZ01000015.1"/>
</dbReference>
<keyword evidence="1" id="KW-0472">Membrane</keyword>
<dbReference type="InterPro" id="IPR048147">
    <property type="entry name" value="CBO0543-like"/>
</dbReference>
<evidence type="ECO:0000256" key="1">
    <source>
        <dbReference type="SAM" id="Phobius"/>
    </source>
</evidence>
<comment type="caution">
    <text evidence="2">The sequence shown here is derived from an EMBL/GenBank/DDBJ whole genome shotgun (WGS) entry which is preliminary data.</text>
</comment>
<dbReference type="NCBIfam" id="NF041644">
    <property type="entry name" value="CBO0543_fam"/>
    <property type="match status" value="1"/>
</dbReference>
<organism evidence="2 3">
    <name type="scientific">Rossellomorea vietnamensis</name>
    <dbReference type="NCBI Taxonomy" id="218284"/>
    <lineage>
        <taxon>Bacteria</taxon>
        <taxon>Bacillati</taxon>
        <taxon>Bacillota</taxon>
        <taxon>Bacilli</taxon>
        <taxon>Bacillales</taxon>
        <taxon>Bacillaceae</taxon>
        <taxon>Rossellomorea</taxon>
    </lineage>
</organism>
<dbReference type="Proteomes" id="UP000050398">
    <property type="component" value="Unassembled WGS sequence"/>
</dbReference>
<protein>
    <submittedName>
        <fullName evidence="2">Uncharacterized protein</fullName>
    </submittedName>
</protein>
<evidence type="ECO:0000313" key="3">
    <source>
        <dbReference type="Proteomes" id="UP000050398"/>
    </source>
</evidence>
<feature type="transmembrane region" description="Helical" evidence="1">
    <location>
        <begin position="155"/>
        <end position="176"/>
    </location>
</feature>
<dbReference type="PATRIC" id="fig|218284.4.peg.1512"/>
<dbReference type="EMBL" id="LIXZ01000015">
    <property type="protein sequence ID" value="KPL58462.1"/>
    <property type="molecule type" value="Genomic_DNA"/>
</dbReference>
<gene>
    <name evidence="2" type="ORF">AM506_16535</name>
</gene>
<dbReference type="OrthoDB" id="1679483at2"/>
<evidence type="ECO:0000313" key="2">
    <source>
        <dbReference type="EMBL" id="KPL58462.1"/>
    </source>
</evidence>
<accession>A0A0P6WQ40</accession>
<dbReference type="eggNOG" id="ENOG5032VN2">
    <property type="taxonomic scope" value="Bacteria"/>
</dbReference>
<feature type="transmembrane region" description="Helical" evidence="1">
    <location>
        <begin position="60"/>
        <end position="79"/>
    </location>
</feature>
<keyword evidence="1" id="KW-1133">Transmembrane helix</keyword>
<reference evidence="2 3" key="1">
    <citation type="submission" date="2015-08" db="EMBL/GenBank/DDBJ databases">
        <title>Draft Genome Sequence of Bacillus vietnamensis UCD-SED5.</title>
        <authorList>
            <person name="Lee R.D."/>
            <person name="Jospin G."/>
            <person name="Lang J.M."/>
            <person name="Coil D.A."/>
            <person name="Eisen J.A."/>
        </authorList>
    </citation>
    <scope>NUCLEOTIDE SEQUENCE [LARGE SCALE GENOMIC DNA]</scope>
    <source>
        <strain evidence="2 3">UCD-SED5</strain>
    </source>
</reference>
<feature type="transmembrane region" description="Helical" evidence="1">
    <location>
        <begin position="123"/>
        <end position="143"/>
    </location>
</feature>
<feature type="transmembrane region" description="Helical" evidence="1">
    <location>
        <begin position="99"/>
        <end position="116"/>
    </location>
</feature>
<proteinExistence type="predicted"/>
<name>A0A0P6WQ40_9BACI</name>
<dbReference type="AlphaFoldDB" id="A0A0P6WQ40"/>
<keyword evidence="1" id="KW-0812">Transmembrane</keyword>
<sequence>MQERYDQIREKSLEVTRENIDYWLEYCFLSPRWWFILVLFILTWVVFVRLTRNDTNKPKLLFLGLVWIIVAANLDGFGFDLGMWGYPGQLIPILPKAYLFDYALIPVTFMLLYRYFPKGKGFFFSTFVLSGGASFIGEMLFQWLHIYKTYHWKMWWSFVIYFVLSYLIRGMVEYIFRRKDPIG</sequence>